<dbReference type="PANTHER" id="PTHR43280:SF27">
    <property type="entry name" value="TRANSCRIPTIONAL REGULATOR MTLR"/>
    <property type="match status" value="1"/>
</dbReference>
<keyword evidence="2" id="KW-0238">DNA-binding</keyword>
<evidence type="ECO:0000256" key="3">
    <source>
        <dbReference type="ARBA" id="ARBA00023163"/>
    </source>
</evidence>
<dbReference type="InterPro" id="IPR018060">
    <property type="entry name" value="HTH_AraC"/>
</dbReference>
<dbReference type="EMBL" id="LNOI01000004">
    <property type="protein sequence ID" value="KUY17683.1"/>
    <property type="molecule type" value="Genomic_DNA"/>
</dbReference>
<dbReference type="RefSeq" id="WP_059345559.1">
    <property type="nucleotide sequence ID" value="NZ_CP140570.1"/>
</dbReference>
<dbReference type="InterPro" id="IPR014710">
    <property type="entry name" value="RmlC-like_jellyroll"/>
</dbReference>
<protein>
    <submittedName>
        <fullName evidence="5">Transcriptional regulator</fullName>
    </submittedName>
</protein>
<dbReference type="PANTHER" id="PTHR43280">
    <property type="entry name" value="ARAC-FAMILY TRANSCRIPTIONAL REGULATOR"/>
    <property type="match status" value="1"/>
</dbReference>
<evidence type="ECO:0000313" key="6">
    <source>
        <dbReference type="Proteomes" id="UP000064412"/>
    </source>
</evidence>
<organism evidence="5 6">
    <name type="scientific">Elizabethkingia miricola</name>
    <name type="common">Chryseobacterium miricola</name>
    <dbReference type="NCBI Taxonomy" id="172045"/>
    <lineage>
        <taxon>Bacteria</taxon>
        <taxon>Pseudomonadati</taxon>
        <taxon>Bacteroidota</taxon>
        <taxon>Flavobacteriia</taxon>
        <taxon>Flavobacteriales</taxon>
        <taxon>Weeksellaceae</taxon>
        <taxon>Elizabethkingia</taxon>
    </lineage>
</organism>
<evidence type="ECO:0000256" key="2">
    <source>
        <dbReference type="ARBA" id="ARBA00023125"/>
    </source>
</evidence>
<dbReference type="SMART" id="SM00342">
    <property type="entry name" value="HTH_ARAC"/>
    <property type="match status" value="1"/>
</dbReference>
<dbReference type="InterPro" id="IPR009057">
    <property type="entry name" value="Homeodomain-like_sf"/>
</dbReference>
<dbReference type="InterPro" id="IPR003313">
    <property type="entry name" value="AraC-bd"/>
</dbReference>
<proteinExistence type="predicted"/>
<dbReference type="Pfam" id="PF12833">
    <property type="entry name" value="HTH_18"/>
    <property type="match status" value="1"/>
</dbReference>
<accession>A0ABD4DKC9</accession>
<dbReference type="Proteomes" id="UP000064412">
    <property type="component" value="Unassembled WGS sequence"/>
</dbReference>
<dbReference type="Gene3D" id="1.10.10.60">
    <property type="entry name" value="Homeodomain-like"/>
    <property type="match status" value="2"/>
</dbReference>
<reference evidence="5 6" key="1">
    <citation type="submission" date="2015-11" db="EMBL/GenBank/DDBJ databases">
        <authorList>
            <person name="Nicholson A.C."/>
            <person name="Humrighouse B.W."/>
            <person name="Graziano J."/>
            <person name="Lasker B."/>
            <person name="Whitney A.M."/>
            <person name="Mcquiston J.R."/>
        </authorList>
    </citation>
    <scope>NUCLEOTIDE SEQUENCE [LARGE SCALE GENOMIC DNA]</scope>
    <source>
        <strain evidence="5 6">G4071</strain>
    </source>
</reference>
<evidence type="ECO:0000313" key="5">
    <source>
        <dbReference type="EMBL" id="KUY17683.1"/>
    </source>
</evidence>
<dbReference type="AlphaFoldDB" id="A0ABD4DKC9"/>
<name>A0ABD4DKC9_ELIMR</name>
<dbReference type="SUPFAM" id="SSF46689">
    <property type="entry name" value="Homeodomain-like"/>
    <property type="match status" value="2"/>
</dbReference>
<dbReference type="GO" id="GO:0003677">
    <property type="term" value="F:DNA binding"/>
    <property type="evidence" value="ECO:0007669"/>
    <property type="project" value="UniProtKB-KW"/>
</dbReference>
<gene>
    <name evidence="5" type="ORF">ATB95_15220</name>
</gene>
<sequence>MKVSFERIIPSEKSSFRTLHNNSPISEFKWEYHYHPEIELVCVISGSGTRHVGYHKSNYTNGDLVLIGSNIPHSGFGLNSVDPHEEIVLQFREEILHFPQQEVETRAVKDLLERSKYGILYSTATKKLLMPKLKKLLESEGYKRYLLLLEILFELSLCEEYELLNKEIMPYTIISKNKTRLENIFTYVEHHYDKEINIEDVAKLANLTLPAFCNFFKKATQITFTEFVNRYRINKACLLMTQDKTISECSYSCGFNNVTYFNRMFKKYTNKTPSEFIRSNSGNN</sequence>
<evidence type="ECO:0000259" key="4">
    <source>
        <dbReference type="PROSITE" id="PS01124"/>
    </source>
</evidence>
<dbReference type="InterPro" id="IPR011051">
    <property type="entry name" value="RmlC_Cupin_sf"/>
</dbReference>
<keyword evidence="1" id="KW-0805">Transcription regulation</keyword>
<feature type="domain" description="HTH araC/xylS-type" evidence="4">
    <location>
        <begin position="182"/>
        <end position="279"/>
    </location>
</feature>
<keyword evidence="3" id="KW-0804">Transcription</keyword>
<dbReference type="PROSITE" id="PS01124">
    <property type="entry name" value="HTH_ARAC_FAMILY_2"/>
    <property type="match status" value="1"/>
</dbReference>
<evidence type="ECO:0000256" key="1">
    <source>
        <dbReference type="ARBA" id="ARBA00023015"/>
    </source>
</evidence>
<dbReference type="Gene3D" id="2.60.120.10">
    <property type="entry name" value="Jelly Rolls"/>
    <property type="match status" value="1"/>
</dbReference>
<dbReference type="Pfam" id="PF02311">
    <property type="entry name" value="AraC_binding"/>
    <property type="match status" value="1"/>
</dbReference>
<dbReference type="SUPFAM" id="SSF51182">
    <property type="entry name" value="RmlC-like cupins"/>
    <property type="match status" value="1"/>
</dbReference>
<comment type="caution">
    <text evidence="5">The sequence shown here is derived from an EMBL/GenBank/DDBJ whole genome shotgun (WGS) entry which is preliminary data.</text>
</comment>